<feature type="region of interest" description="Disordered" evidence="1">
    <location>
        <begin position="1"/>
        <end position="45"/>
    </location>
</feature>
<dbReference type="Proteomes" id="UP001066276">
    <property type="component" value="Chromosome 6"/>
</dbReference>
<feature type="compositionally biased region" description="Gly residues" evidence="1">
    <location>
        <begin position="1"/>
        <end position="10"/>
    </location>
</feature>
<organism evidence="2 3">
    <name type="scientific">Pleurodeles waltl</name>
    <name type="common">Iberian ribbed newt</name>
    <dbReference type="NCBI Taxonomy" id="8319"/>
    <lineage>
        <taxon>Eukaryota</taxon>
        <taxon>Metazoa</taxon>
        <taxon>Chordata</taxon>
        <taxon>Craniata</taxon>
        <taxon>Vertebrata</taxon>
        <taxon>Euteleostomi</taxon>
        <taxon>Amphibia</taxon>
        <taxon>Batrachia</taxon>
        <taxon>Caudata</taxon>
        <taxon>Salamandroidea</taxon>
        <taxon>Salamandridae</taxon>
        <taxon>Pleurodelinae</taxon>
        <taxon>Pleurodeles</taxon>
    </lineage>
</organism>
<dbReference type="EMBL" id="JANPWB010000010">
    <property type="protein sequence ID" value="KAJ1145790.1"/>
    <property type="molecule type" value="Genomic_DNA"/>
</dbReference>
<gene>
    <name evidence="2" type="ORF">NDU88_012074</name>
</gene>
<name>A0AAV7R564_PLEWA</name>
<evidence type="ECO:0000256" key="1">
    <source>
        <dbReference type="SAM" id="MobiDB-lite"/>
    </source>
</evidence>
<evidence type="ECO:0000313" key="2">
    <source>
        <dbReference type="EMBL" id="KAJ1145790.1"/>
    </source>
</evidence>
<dbReference type="AlphaFoldDB" id="A0AAV7R564"/>
<proteinExistence type="predicted"/>
<keyword evidence="3" id="KW-1185">Reference proteome</keyword>
<evidence type="ECO:0000313" key="3">
    <source>
        <dbReference type="Proteomes" id="UP001066276"/>
    </source>
</evidence>
<comment type="caution">
    <text evidence="2">The sequence shown here is derived from an EMBL/GenBank/DDBJ whole genome shotgun (WGS) entry which is preliminary data.</text>
</comment>
<protein>
    <submittedName>
        <fullName evidence="2">Uncharacterized protein</fullName>
    </submittedName>
</protein>
<reference evidence="2" key="1">
    <citation type="journal article" date="2022" name="bioRxiv">
        <title>Sequencing and chromosome-scale assembly of the giantPleurodeles waltlgenome.</title>
        <authorList>
            <person name="Brown T."/>
            <person name="Elewa A."/>
            <person name="Iarovenko S."/>
            <person name="Subramanian E."/>
            <person name="Araus A.J."/>
            <person name="Petzold A."/>
            <person name="Susuki M."/>
            <person name="Suzuki K.-i.T."/>
            <person name="Hayashi T."/>
            <person name="Toyoda A."/>
            <person name="Oliveira C."/>
            <person name="Osipova E."/>
            <person name="Leigh N.D."/>
            <person name="Simon A."/>
            <person name="Yun M.H."/>
        </authorList>
    </citation>
    <scope>NUCLEOTIDE SEQUENCE</scope>
    <source>
        <strain evidence="2">20211129_DDA</strain>
        <tissue evidence="2">Liver</tissue>
    </source>
</reference>
<sequence length="79" mass="8132">MAPLSGGGCEVCGPGRAVSPPRGVGPEVLQEERSGREGTGGYRRHGARRGAFPFTRCTRSHCGLSWTGVAAPILLVVAA</sequence>
<accession>A0AAV7R564</accession>